<keyword evidence="1" id="KW-0472">Membrane</keyword>
<feature type="transmembrane region" description="Helical" evidence="1">
    <location>
        <begin position="42"/>
        <end position="63"/>
    </location>
</feature>
<name>A0ABP7Y723_9ACTN</name>
<dbReference type="InterPro" id="IPR044049">
    <property type="entry name" value="EccD_transm"/>
</dbReference>
<organism evidence="3 4">
    <name type="scientific">Streptomyces tunisiensis</name>
    <dbReference type="NCBI Taxonomy" id="948699"/>
    <lineage>
        <taxon>Bacteria</taxon>
        <taxon>Bacillati</taxon>
        <taxon>Actinomycetota</taxon>
        <taxon>Actinomycetes</taxon>
        <taxon>Kitasatosporales</taxon>
        <taxon>Streptomycetaceae</taxon>
        <taxon>Streptomyces</taxon>
    </lineage>
</organism>
<reference evidence="4" key="1">
    <citation type="journal article" date="2019" name="Int. J. Syst. Evol. Microbiol.">
        <title>The Global Catalogue of Microorganisms (GCM) 10K type strain sequencing project: providing services to taxonomists for standard genome sequencing and annotation.</title>
        <authorList>
            <consortium name="The Broad Institute Genomics Platform"/>
            <consortium name="The Broad Institute Genome Sequencing Center for Infectious Disease"/>
            <person name="Wu L."/>
            <person name="Ma J."/>
        </authorList>
    </citation>
    <scope>NUCLEOTIDE SEQUENCE [LARGE SCALE GENOMIC DNA]</scope>
    <source>
        <strain evidence="4">JCM 17589</strain>
    </source>
</reference>
<dbReference type="Pfam" id="PF19053">
    <property type="entry name" value="EccD"/>
    <property type="match status" value="1"/>
</dbReference>
<proteinExistence type="predicted"/>
<evidence type="ECO:0000256" key="1">
    <source>
        <dbReference type="SAM" id="Phobius"/>
    </source>
</evidence>
<comment type="caution">
    <text evidence="3">The sequence shown here is derived from an EMBL/GenBank/DDBJ whole genome shotgun (WGS) entry which is preliminary data.</text>
</comment>
<evidence type="ECO:0000259" key="2">
    <source>
        <dbReference type="Pfam" id="PF19053"/>
    </source>
</evidence>
<feature type="transmembrane region" description="Helical" evidence="1">
    <location>
        <begin position="116"/>
        <end position="136"/>
    </location>
</feature>
<keyword evidence="1" id="KW-1133">Transmembrane helix</keyword>
<protein>
    <recommendedName>
        <fullName evidence="2">EccD-like transmembrane domain-containing protein</fullName>
    </recommendedName>
</protein>
<keyword evidence="4" id="KW-1185">Reference proteome</keyword>
<gene>
    <name evidence="3" type="ORF">GCM10022285_21380</name>
</gene>
<keyword evidence="1" id="KW-0812">Transmembrane</keyword>
<evidence type="ECO:0000313" key="3">
    <source>
        <dbReference type="EMBL" id="GAA4131602.1"/>
    </source>
</evidence>
<evidence type="ECO:0000313" key="4">
    <source>
        <dbReference type="Proteomes" id="UP001501845"/>
    </source>
</evidence>
<dbReference type="EMBL" id="BAABBU010000008">
    <property type="protein sequence ID" value="GAA4131602.1"/>
    <property type="molecule type" value="Genomic_DNA"/>
</dbReference>
<feature type="transmembrane region" description="Helical" evidence="1">
    <location>
        <begin position="83"/>
        <end position="104"/>
    </location>
</feature>
<feature type="transmembrane region" description="Helical" evidence="1">
    <location>
        <begin position="6"/>
        <end position="30"/>
    </location>
</feature>
<accession>A0ABP7Y723</accession>
<feature type="domain" description="EccD-like transmembrane" evidence="2">
    <location>
        <begin position="2"/>
        <end position="145"/>
    </location>
</feature>
<sequence length="147" mass="14953">MAAGAALVLGFSGVLWAQLLCLATGVALLIRAQLFRCTAQVATLLAAGLASLVALGPGLALNPPDALIRDAPAGDRAGLDLRAVRLVAAIAAAAAPITLIGLKASHRGPTPFWGRFLEIAEGFVLLTLVPLALAVFDVHTTVRSLTA</sequence>
<dbReference type="Proteomes" id="UP001501845">
    <property type="component" value="Unassembled WGS sequence"/>
</dbReference>